<evidence type="ECO:0000259" key="17">
    <source>
        <dbReference type="Pfam" id="PF00593"/>
    </source>
</evidence>
<evidence type="ECO:0000259" key="18">
    <source>
        <dbReference type="Pfam" id="PF07715"/>
    </source>
</evidence>
<dbReference type="InterPro" id="IPR039426">
    <property type="entry name" value="TonB-dep_rcpt-like"/>
</dbReference>
<organism evidence="19">
    <name type="scientific">Oceaniferula spumae</name>
    <dbReference type="NCBI Taxonomy" id="2979115"/>
    <lineage>
        <taxon>Bacteria</taxon>
        <taxon>Pseudomonadati</taxon>
        <taxon>Verrucomicrobiota</taxon>
        <taxon>Verrucomicrobiia</taxon>
        <taxon>Verrucomicrobiales</taxon>
        <taxon>Verrucomicrobiaceae</taxon>
        <taxon>Oceaniferula</taxon>
    </lineage>
</organism>
<name>A0AAT9FQ73_9BACT</name>
<dbReference type="GO" id="GO:0038023">
    <property type="term" value="F:signaling receptor activity"/>
    <property type="evidence" value="ECO:0007669"/>
    <property type="project" value="InterPro"/>
</dbReference>
<dbReference type="Pfam" id="PF07715">
    <property type="entry name" value="Plug"/>
    <property type="match status" value="1"/>
</dbReference>
<dbReference type="CDD" id="cd01347">
    <property type="entry name" value="ligand_gated_channel"/>
    <property type="match status" value="1"/>
</dbReference>
<keyword evidence="7 16" id="KW-0732">Signal</keyword>
<evidence type="ECO:0000256" key="6">
    <source>
        <dbReference type="ARBA" id="ARBA00022692"/>
    </source>
</evidence>
<dbReference type="NCBIfam" id="TIGR01783">
    <property type="entry name" value="TonB-siderophor"/>
    <property type="match status" value="1"/>
</dbReference>
<evidence type="ECO:0000256" key="15">
    <source>
        <dbReference type="RuleBase" id="RU003357"/>
    </source>
</evidence>
<evidence type="ECO:0000256" key="3">
    <source>
        <dbReference type="ARBA" id="ARBA00022448"/>
    </source>
</evidence>
<dbReference type="InterPro" id="IPR036942">
    <property type="entry name" value="Beta-barrel_TonB_sf"/>
</dbReference>
<dbReference type="PROSITE" id="PS52016">
    <property type="entry name" value="TONB_DEPENDENT_REC_3"/>
    <property type="match status" value="1"/>
</dbReference>
<evidence type="ECO:0000256" key="2">
    <source>
        <dbReference type="ARBA" id="ARBA00009810"/>
    </source>
</evidence>
<dbReference type="SUPFAM" id="SSF56935">
    <property type="entry name" value="Porins"/>
    <property type="match status" value="1"/>
</dbReference>
<keyword evidence="13 14" id="KW-0998">Cell outer membrane</keyword>
<evidence type="ECO:0000256" key="16">
    <source>
        <dbReference type="SAM" id="SignalP"/>
    </source>
</evidence>
<dbReference type="InterPro" id="IPR012910">
    <property type="entry name" value="Plug_dom"/>
</dbReference>
<keyword evidence="6 14" id="KW-0812">Transmembrane</keyword>
<reference evidence="19" key="1">
    <citation type="submission" date="2024-07" db="EMBL/GenBank/DDBJ databases">
        <title>Complete genome sequence of Verrucomicrobiaceae bacterium NT6N.</title>
        <authorList>
            <person name="Huang C."/>
            <person name="Takami H."/>
            <person name="Hamasaki K."/>
        </authorList>
    </citation>
    <scope>NUCLEOTIDE SEQUENCE</scope>
    <source>
        <strain evidence="19">NT6N</strain>
    </source>
</reference>
<comment type="subcellular location">
    <subcellularLocation>
        <location evidence="1 14">Cell outer membrane</location>
        <topology evidence="1 14">Multi-pass membrane protein</topology>
    </subcellularLocation>
</comment>
<keyword evidence="5" id="KW-0410">Iron transport</keyword>
<keyword evidence="12" id="KW-0675">Receptor</keyword>
<dbReference type="AlphaFoldDB" id="A0AAT9FQ73"/>
<dbReference type="EMBL" id="AP026866">
    <property type="protein sequence ID" value="BDS08302.1"/>
    <property type="molecule type" value="Genomic_DNA"/>
</dbReference>
<feature type="chain" id="PRO_5043927562" evidence="16">
    <location>
        <begin position="27"/>
        <end position="718"/>
    </location>
</feature>
<keyword evidence="8" id="KW-0408">Iron</keyword>
<keyword evidence="3 14" id="KW-0813">Transport</keyword>
<feature type="signal peptide" evidence="16">
    <location>
        <begin position="1"/>
        <end position="26"/>
    </location>
</feature>
<dbReference type="GO" id="GO:0015891">
    <property type="term" value="P:siderophore transport"/>
    <property type="evidence" value="ECO:0007669"/>
    <property type="project" value="InterPro"/>
</dbReference>
<evidence type="ECO:0000256" key="5">
    <source>
        <dbReference type="ARBA" id="ARBA00022496"/>
    </source>
</evidence>
<keyword evidence="4 14" id="KW-1134">Transmembrane beta strand</keyword>
<dbReference type="Gene3D" id="2.40.170.20">
    <property type="entry name" value="TonB-dependent receptor, beta-barrel domain"/>
    <property type="match status" value="1"/>
</dbReference>
<feature type="domain" description="TonB-dependent receptor plug" evidence="18">
    <location>
        <begin position="70"/>
        <end position="166"/>
    </location>
</feature>
<dbReference type="Pfam" id="PF00593">
    <property type="entry name" value="TonB_dep_Rec_b-barrel"/>
    <property type="match status" value="1"/>
</dbReference>
<dbReference type="InterPro" id="IPR000531">
    <property type="entry name" value="Beta-barrel_TonB"/>
</dbReference>
<dbReference type="Gene3D" id="2.170.130.10">
    <property type="entry name" value="TonB-dependent receptor, plug domain"/>
    <property type="match status" value="1"/>
</dbReference>
<gene>
    <name evidence="19" type="ORF">NT6N_33420</name>
</gene>
<dbReference type="GO" id="GO:0009279">
    <property type="term" value="C:cell outer membrane"/>
    <property type="evidence" value="ECO:0007669"/>
    <property type="project" value="UniProtKB-SubCell"/>
</dbReference>
<evidence type="ECO:0000256" key="11">
    <source>
        <dbReference type="ARBA" id="ARBA00023136"/>
    </source>
</evidence>
<keyword evidence="11 14" id="KW-0472">Membrane</keyword>
<evidence type="ECO:0000256" key="13">
    <source>
        <dbReference type="ARBA" id="ARBA00023237"/>
    </source>
</evidence>
<evidence type="ECO:0000256" key="4">
    <source>
        <dbReference type="ARBA" id="ARBA00022452"/>
    </source>
</evidence>
<dbReference type="PANTHER" id="PTHR32552">
    <property type="entry name" value="FERRICHROME IRON RECEPTOR-RELATED"/>
    <property type="match status" value="1"/>
</dbReference>
<evidence type="ECO:0000256" key="14">
    <source>
        <dbReference type="PROSITE-ProRule" id="PRU01360"/>
    </source>
</evidence>
<dbReference type="InterPro" id="IPR037066">
    <property type="entry name" value="Plug_dom_sf"/>
</dbReference>
<protein>
    <submittedName>
        <fullName evidence="19">Ligand-gated channel protein</fullName>
    </submittedName>
</protein>
<evidence type="ECO:0000256" key="10">
    <source>
        <dbReference type="ARBA" id="ARBA00023077"/>
    </source>
</evidence>
<feature type="domain" description="TonB-dependent receptor-like beta-barrel" evidence="17">
    <location>
        <begin position="239"/>
        <end position="687"/>
    </location>
</feature>
<evidence type="ECO:0000313" key="19">
    <source>
        <dbReference type="EMBL" id="BDS08302.1"/>
    </source>
</evidence>
<dbReference type="InterPro" id="IPR010105">
    <property type="entry name" value="TonB_sidphr_rcpt"/>
</dbReference>
<dbReference type="KEGG" id="osu:NT6N_33420"/>
<accession>A0AAT9FQ73</accession>
<keyword evidence="10 15" id="KW-0798">TonB box</keyword>
<dbReference type="GO" id="GO:0015344">
    <property type="term" value="F:siderophore uptake transmembrane transporter activity"/>
    <property type="evidence" value="ECO:0007669"/>
    <property type="project" value="TreeGrafter"/>
</dbReference>
<keyword evidence="9" id="KW-0406">Ion transport</keyword>
<comment type="similarity">
    <text evidence="2 14 15">Belongs to the TonB-dependent receptor family.</text>
</comment>
<evidence type="ECO:0000256" key="9">
    <source>
        <dbReference type="ARBA" id="ARBA00023065"/>
    </source>
</evidence>
<sequence length="718" mass="80924">MNKSHYPKTLNAAAWSLALSASALHAQTSGTAGPDGTEDDRKLDPLVVQGESPASNVSNEVDAFKTQTPIRDVPQSLTIFTNEQIKKQAIFSLGDIVDYTPGVNTSQGEGHRDSIVFRGVRSTADFFADGVRDDVQYYRPLYNIEKVEILRGPSALYFGRGGTGGVLNRVMKKAEIGEQFNEYETSIDTFGQYTLQFDTNQSFADNAAFRLNFHYDDLANHRDHYYGERFGINPTLTYKVSDATTLRFSYEYMDHERFIDRGIPTGADGRPVSSFGDIVFGDSKLNYSTLEAHILRFDVEHEFSDAWKATGTVSYGEYDKFYQNFYVSGYDEAATPDEVTLDGYADQTTRRNFVLSGNLIGEFETGNFGHKLLLGAEFNHTSSDQNRFNSFWDTTMDDNEVFSVNNFRLSGGSGFNSNGILATNNFNTDLADDTRVDIDVYSFYLQDEIALNRCWDLVLGARFDSFEIDVFNADNGERRSRRDQEVSPRLGLVYKPLDNLSFYGSYSETFEPRSGEQYANINGDNDRLDPNTFTNLEVGVKWDIRDNLSFTLSAFEIERSSQEVSDLDASQFVTVDSDITGFEAQIRGQVTDRWFISAGYSYLDGEQVDQDGDTGLRPRELPRHTFSVWNNYQVTDKFGLGLGVIYQDESFIDNGNNAELPSYVRVDAAAYYDISENFRVQLNVENVFDTDYYPNAHSTHQVTVGAPIHARLGFTGRF</sequence>
<proteinExistence type="inferred from homology"/>
<evidence type="ECO:0000256" key="12">
    <source>
        <dbReference type="ARBA" id="ARBA00023170"/>
    </source>
</evidence>
<dbReference type="PANTHER" id="PTHR32552:SF68">
    <property type="entry name" value="FERRICHROME OUTER MEMBRANE TRANSPORTER_PHAGE RECEPTOR"/>
    <property type="match status" value="1"/>
</dbReference>
<evidence type="ECO:0000256" key="7">
    <source>
        <dbReference type="ARBA" id="ARBA00022729"/>
    </source>
</evidence>
<evidence type="ECO:0000256" key="1">
    <source>
        <dbReference type="ARBA" id="ARBA00004571"/>
    </source>
</evidence>
<evidence type="ECO:0000256" key="8">
    <source>
        <dbReference type="ARBA" id="ARBA00023004"/>
    </source>
</evidence>